<accession>A0ABX7SZD3</accession>
<dbReference type="Pfam" id="PF11188">
    <property type="entry name" value="DUF2975"/>
    <property type="match status" value="1"/>
</dbReference>
<feature type="transmembrane region" description="Helical" evidence="1">
    <location>
        <begin position="20"/>
        <end position="37"/>
    </location>
</feature>
<keyword evidence="3" id="KW-1185">Reference proteome</keyword>
<dbReference type="EMBL" id="CP071795">
    <property type="protein sequence ID" value="QTD39064.1"/>
    <property type="molecule type" value="Genomic_DNA"/>
</dbReference>
<feature type="transmembrane region" description="Helical" evidence="1">
    <location>
        <begin position="161"/>
        <end position="181"/>
    </location>
</feature>
<dbReference type="Proteomes" id="UP000663935">
    <property type="component" value="Chromosome"/>
</dbReference>
<dbReference type="InterPro" id="IPR021354">
    <property type="entry name" value="DUF2975"/>
</dbReference>
<organism evidence="2 3">
    <name type="scientific">Polaribacter batillariae</name>
    <dbReference type="NCBI Taxonomy" id="2808900"/>
    <lineage>
        <taxon>Bacteria</taxon>
        <taxon>Pseudomonadati</taxon>
        <taxon>Bacteroidota</taxon>
        <taxon>Flavobacteriia</taxon>
        <taxon>Flavobacteriales</taxon>
        <taxon>Flavobacteriaceae</taxon>
    </lineage>
</organism>
<evidence type="ECO:0000256" key="1">
    <source>
        <dbReference type="SAM" id="Phobius"/>
    </source>
</evidence>
<keyword evidence="1" id="KW-0472">Membrane</keyword>
<name>A0ABX7SZD3_9FLAO</name>
<protein>
    <submittedName>
        <fullName evidence="2">DUF2975 domain-containing protein</fullName>
    </submittedName>
</protein>
<feature type="transmembrane region" description="Helical" evidence="1">
    <location>
        <begin position="135"/>
        <end position="155"/>
    </location>
</feature>
<gene>
    <name evidence="2" type="ORF">JL193_07395</name>
</gene>
<proteinExistence type="predicted"/>
<keyword evidence="1" id="KW-1133">Transmembrane helix</keyword>
<feature type="transmembrane region" description="Helical" evidence="1">
    <location>
        <begin position="89"/>
        <end position="106"/>
    </location>
</feature>
<reference evidence="2 3" key="1">
    <citation type="submission" date="2021-03" db="EMBL/GenBank/DDBJ databases">
        <title>Complete genome of Polaribacter_sp.G4M1.</title>
        <authorList>
            <person name="Jeong S.W."/>
            <person name="Bae J.W."/>
        </authorList>
    </citation>
    <scope>NUCLEOTIDE SEQUENCE [LARGE SCALE GENOMIC DNA]</scope>
    <source>
        <strain evidence="2 3">G4M1</strain>
    </source>
</reference>
<sequence length="195" mass="22783">MTKNILLDIAIFICKTFKGIYVLLFIVATTVFIHFQMNRKFYQAKIKNINTSFNFKNNGAHITKSTSWKMENAGEDSVVYSIEKIRTPSLYILYFQYLGILLFLFLSTKEFQKIMLSVKNLKTFKRDNVLSFRRIGIYLIGFFILTSFISINYLKGGFTKYNISLSPILFILFAFIMAEIFREGNTLKEENDLTI</sequence>
<evidence type="ECO:0000313" key="3">
    <source>
        <dbReference type="Proteomes" id="UP000663935"/>
    </source>
</evidence>
<evidence type="ECO:0000313" key="2">
    <source>
        <dbReference type="EMBL" id="QTD39064.1"/>
    </source>
</evidence>
<dbReference type="RefSeq" id="WP_207973174.1">
    <property type="nucleotide sequence ID" value="NZ_CP071795.1"/>
</dbReference>
<keyword evidence="1" id="KW-0812">Transmembrane</keyword>